<dbReference type="GO" id="GO:0005524">
    <property type="term" value="F:ATP binding"/>
    <property type="evidence" value="ECO:0007669"/>
    <property type="project" value="UniProtKB-KW"/>
</dbReference>
<feature type="coiled-coil region" evidence="11">
    <location>
        <begin position="1340"/>
        <end position="1434"/>
    </location>
</feature>
<dbReference type="Gene3D" id="1.10.10.820">
    <property type="match status" value="1"/>
</dbReference>
<comment type="caution">
    <text evidence="10">Lacks conserved residue(s) required for the propagation of feature annotation.</text>
</comment>
<dbReference type="Pfam" id="PF02736">
    <property type="entry name" value="Myosin_N"/>
    <property type="match status" value="1"/>
</dbReference>
<evidence type="ECO:0000256" key="6">
    <source>
        <dbReference type="ARBA" id="ARBA00023054"/>
    </source>
</evidence>
<evidence type="ECO:0000259" key="14">
    <source>
        <dbReference type="PROSITE" id="PS51844"/>
    </source>
</evidence>
<keyword evidence="16" id="KW-1185">Reference proteome</keyword>
<keyword evidence="6 11" id="KW-0175">Coiled coil</keyword>
<dbReference type="PROSITE" id="PS51844">
    <property type="entry name" value="SH3_LIKE"/>
    <property type="match status" value="1"/>
</dbReference>
<sequence>MDLSELGEAAAFPRRSQAELLMLQARPLMKKKCWIYDSKHGYVEAEVKGSGNDGKVIVETTDGKSLSVKEDEIQELTDLEVFLTRFLKSPLIFPQTYSGLFCVSINPYKWLPVYQKEVVAAYKEKRGESGAGKTVSTKHIIQYFATIATMGESKEKLGTLEDQIKQVHPILEAFRNAKTLRNDNSFCFVSNVIEMRFGATGKLSSVDIDIYLLEKSQVIFQQPRERNYHIFYQILSEKKTFVVNMLLVSENLSDFPFCSHGVVAVDSQDNAEELLATDQAMDILGFLPDEKHGSYKLIGAIMHFGNVKFKQNPREERVEADGTESADKAAFFLGINSSELVRGLIHPRIKVGNEYVTRGQNVEQVTYAVGALSKSIYERMFKWLVTIFIGILDITGFEILDYNSLEQLCINFTNEKLQQFFNQHMFVLEQEEYAKEGIDWVSHDFGLDLQACIDLVEKPMGIFSILEEECVFPQATDVTFKTKLSDNHFGKSAYFQNPRLDNKGYEAHFELVHYAGTVPYYISGWLEKNKDLLNETVVTVFRKSSNSLLANLFENPISTDSRSVFLVICKVILCLLWSLYKENLNKLMTKLKSTAPHFSDPFSTGLLVPYLLLQQLRCNGVLEGIRMCCEGFPNQLLYADFKQRVGRFVSSRKAAEELLGSLKIDHTQYRFGITKVTRKLGRMHLEKKMRDLSKVFTLFQARVRGKPMRITFQRILEERETLLVIQWNLRVFMTVKTWPWMRLFFKIKPLVESAGMGEEIAALKEECVNCKKTLENSGSQREELKAKQFSFVREKNDLLFQLQAEQETLANVEERYESLIKSKIQLEEEEEINSELTARGQKLEDECSKLKKEIDDLETMLVKSQKEKRATEHKVKNLTEEGESLNEEISKLNRVAKVMQEAHQQTLDDLVTEGEKLSSLSTAKLKLEWQVDELEGALEQERRARMNCEREQSKLERRESGQLQLSKLFIAADTDTELEVERTTRAKVERETADLTQELEDLNERLEEAGGTSLAQLDITKKQETKFQKLRRDLEEATLYFKATSATLKKRHADSLAELQGQLDNFQQVKRKLEKDKSDLQLEVEDLLMNVEQMTRAKANSEKLCSLYEERLNEANAKLDEVTQLANDLNAQKTKVWSEKAEFLKRLEEKKALINQLSREKSDFTWQIEALKGQLEEESKSQSTLAQALQSAKHDHDLLQEQNEEEQEAKAELLWVLSKGNSEMVWWRVKYADDICQRPEDLEDAKKKLAMWLQKAAEAMGVANARNASLERARHQLQLELGDTLSDLGKARSSAAMLDQKWQHLDKCLDGWKQKQEESQALSTELLKLRHAYEESTVSQEILQRVNKNLQEEISNLTNQVREGKRNLNEMGKAKKQVEQEKTEVQAALEEAEGALERNESKILRFQLELLEAKAELERKLSEKNEEIENFRYLNQQYAVDCLQSSLDSDTRSRIEATRLKKNVEGGLNETELQLNCANRQVLETTKSLGQLQTQIKDLWVQLDDSTLLNNELKEQGAMAKKHSELEELRLAEEELLQATERINLFHAQNTSLLSRKKKLEVDVARMQKEAKEAVQRCQNAEEKVKKAATEAANISEELKKEQDTNAHFERMRKNMEQTIKDLQKKLDEAEQTAVTGNRKQIQKLESRVRELEGQLEDEIRSRAETQKEAGRLEAMRKRAEEDQKNLSRMQTLMDKLQLQVQSYKQQMEAPEAQANQYLSKYKKQQHELNEAKERAEIAESQVNKLKIKAKEEEIIK</sequence>
<feature type="coiled-coil region" evidence="11">
    <location>
        <begin position="985"/>
        <end position="1012"/>
    </location>
</feature>
<keyword evidence="8" id="KW-0505">Motor protein</keyword>
<dbReference type="GeneTree" id="ENSGT00940000160318"/>
<dbReference type="Ensembl" id="ENSNVIT00000023443.1">
    <property type="protein sequence ID" value="ENSNVIP00000020122.1"/>
    <property type="gene ID" value="ENSNVIG00000015708.1"/>
</dbReference>
<dbReference type="PROSITE" id="PS50096">
    <property type="entry name" value="IQ"/>
    <property type="match status" value="1"/>
</dbReference>
<dbReference type="FunFam" id="2.30.30.360:FF:000001">
    <property type="entry name" value="Myosin heavy chain"/>
    <property type="match status" value="1"/>
</dbReference>
<evidence type="ECO:0000313" key="15">
    <source>
        <dbReference type="Ensembl" id="ENSNVIP00000020122.1"/>
    </source>
</evidence>
<dbReference type="GO" id="GO:0032982">
    <property type="term" value="C:myosin filament"/>
    <property type="evidence" value="ECO:0007669"/>
    <property type="project" value="TreeGrafter"/>
</dbReference>
<dbReference type="GO" id="GO:0000146">
    <property type="term" value="F:microfilament motor activity"/>
    <property type="evidence" value="ECO:0007669"/>
    <property type="project" value="TreeGrafter"/>
</dbReference>
<evidence type="ECO:0000259" key="13">
    <source>
        <dbReference type="PROSITE" id="PS51456"/>
    </source>
</evidence>
<evidence type="ECO:0000313" key="16">
    <source>
        <dbReference type="Proteomes" id="UP000694425"/>
    </source>
</evidence>
<reference evidence="15" key="1">
    <citation type="submission" date="2025-08" db="UniProtKB">
        <authorList>
            <consortium name="Ensembl"/>
        </authorList>
    </citation>
    <scope>IDENTIFICATION</scope>
</reference>
<protein>
    <submittedName>
        <fullName evidence="15">Myosin heavy chain 15</fullName>
    </submittedName>
</protein>
<keyword evidence="7 10" id="KW-0518">Myosin</keyword>
<feature type="coiled-coil region" evidence="11">
    <location>
        <begin position="795"/>
        <end position="895"/>
    </location>
</feature>
<proteinExistence type="inferred from homology"/>
<dbReference type="PANTHER" id="PTHR45615">
    <property type="entry name" value="MYOSIN HEAVY CHAIN, NON-MUSCLE"/>
    <property type="match status" value="1"/>
</dbReference>
<keyword evidence="5" id="KW-0067">ATP-binding</keyword>
<evidence type="ECO:0000256" key="7">
    <source>
        <dbReference type="ARBA" id="ARBA00023123"/>
    </source>
</evidence>
<dbReference type="PROSITE" id="PS51456">
    <property type="entry name" value="MYOSIN_MOTOR"/>
    <property type="match status" value="1"/>
</dbReference>
<dbReference type="Gene3D" id="3.40.850.10">
    <property type="entry name" value="Kinesin motor domain"/>
    <property type="match status" value="2"/>
</dbReference>
<evidence type="ECO:0000256" key="3">
    <source>
        <dbReference type="ARBA" id="ARBA00022490"/>
    </source>
</evidence>
<dbReference type="Pfam" id="PF00063">
    <property type="entry name" value="Myosin_head"/>
    <property type="match status" value="1"/>
</dbReference>
<dbReference type="Gene3D" id="1.20.5.370">
    <property type="match status" value="3"/>
</dbReference>
<dbReference type="FunFam" id="1.20.5.370:FF:000008">
    <property type="entry name" value="Myosin heavy chain"/>
    <property type="match status" value="1"/>
</dbReference>
<dbReference type="Gene3D" id="1.20.120.720">
    <property type="entry name" value="Myosin VI head, motor domain, U50 subdomain"/>
    <property type="match status" value="1"/>
</dbReference>
<evidence type="ECO:0000256" key="10">
    <source>
        <dbReference type="PROSITE-ProRule" id="PRU00782"/>
    </source>
</evidence>
<dbReference type="InterPro" id="IPR036961">
    <property type="entry name" value="Kinesin_motor_dom_sf"/>
</dbReference>
<dbReference type="GO" id="GO:0005829">
    <property type="term" value="C:cytosol"/>
    <property type="evidence" value="ECO:0007669"/>
    <property type="project" value="Ensembl"/>
</dbReference>
<comment type="subcellular location">
    <subcellularLocation>
        <location evidence="1">Cytoplasm</location>
    </subcellularLocation>
</comment>
<keyword evidence="3" id="KW-0963">Cytoplasm</keyword>
<dbReference type="PANTHER" id="PTHR45615:SF26">
    <property type="entry name" value="MYOSIN-15"/>
    <property type="match status" value="1"/>
</dbReference>
<dbReference type="SMART" id="SM00242">
    <property type="entry name" value="MYSc"/>
    <property type="match status" value="1"/>
</dbReference>
<evidence type="ECO:0000256" key="2">
    <source>
        <dbReference type="ARBA" id="ARBA00008314"/>
    </source>
</evidence>
<keyword evidence="4" id="KW-0547">Nucleotide-binding</keyword>
<feature type="coiled-coil region" evidence="11">
    <location>
        <begin position="1049"/>
        <end position="1209"/>
    </location>
</feature>
<evidence type="ECO:0000256" key="11">
    <source>
        <dbReference type="SAM" id="Coils"/>
    </source>
</evidence>
<dbReference type="FunFam" id="1.10.10.820:FF:000001">
    <property type="entry name" value="Myosin heavy chain"/>
    <property type="match status" value="1"/>
</dbReference>
<organism evidence="15 16">
    <name type="scientific">Neovison vison</name>
    <name type="common">American mink</name>
    <name type="synonym">Mustela vison</name>
    <dbReference type="NCBI Taxonomy" id="452646"/>
    <lineage>
        <taxon>Eukaryota</taxon>
        <taxon>Metazoa</taxon>
        <taxon>Chordata</taxon>
        <taxon>Craniata</taxon>
        <taxon>Vertebrata</taxon>
        <taxon>Euteleostomi</taxon>
        <taxon>Mammalia</taxon>
        <taxon>Eutheria</taxon>
        <taxon>Laurasiatheria</taxon>
        <taxon>Carnivora</taxon>
        <taxon>Caniformia</taxon>
        <taxon>Musteloidea</taxon>
        <taxon>Mustelidae</taxon>
        <taxon>Mustelinae</taxon>
        <taxon>Neogale</taxon>
    </lineage>
</organism>
<dbReference type="SUPFAM" id="SSF90257">
    <property type="entry name" value="Myosin rod fragments"/>
    <property type="match status" value="3"/>
</dbReference>
<feature type="domain" description="Myosin motor" evidence="13">
    <location>
        <begin position="62"/>
        <end position="691"/>
    </location>
</feature>
<dbReference type="InterPro" id="IPR004009">
    <property type="entry name" value="SH3_Myosin"/>
</dbReference>
<feature type="region of interest" description="Disordered" evidence="12">
    <location>
        <begin position="1663"/>
        <end position="1685"/>
    </location>
</feature>
<dbReference type="InterPro" id="IPR008989">
    <property type="entry name" value="Myosin_S1_N"/>
</dbReference>
<keyword evidence="9 10" id="KW-0009">Actin-binding</keyword>
<dbReference type="InterPro" id="IPR027417">
    <property type="entry name" value="P-loop_NTPase"/>
</dbReference>
<evidence type="ECO:0000256" key="12">
    <source>
        <dbReference type="SAM" id="MobiDB-lite"/>
    </source>
</evidence>
<dbReference type="FunFam" id="1.20.58.530:FF:000001">
    <property type="entry name" value="Myosin heavy chain"/>
    <property type="match status" value="1"/>
</dbReference>
<dbReference type="GO" id="GO:0051015">
    <property type="term" value="F:actin filament binding"/>
    <property type="evidence" value="ECO:0007669"/>
    <property type="project" value="InterPro"/>
</dbReference>
<evidence type="ECO:0000256" key="4">
    <source>
        <dbReference type="ARBA" id="ARBA00022741"/>
    </source>
</evidence>
<dbReference type="SUPFAM" id="SSF50084">
    <property type="entry name" value="Myosin S1 fragment, N-terminal domain"/>
    <property type="match status" value="1"/>
</dbReference>
<dbReference type="Gene3D" id="1.20.5.4820">
    <property type="match status" value="1"/>
</dbReference>
<dbReference type="Proteomes" id="UP000694425">
    <property type="component" value="Unplaced"/>
</dbReference>
<feature type="coiled-coil region" evidence="11">
    <location>
        <begin position="924"/>
        <end position="958"/>
    </location>
</feature>
<comment type="similarity">
    <text evidence="2 10">Belongs to the TRAFAC class myosin-kinesin ATPase superfamily. Myosin family.</text>
</comment>
<dbReference type="Pfam" id="PF01576">
    <property type="entry name" value="Myosin_tail_1"/>
    <property type="match status" value="1"/>
</dbReference>
<dbReference type="Gene3D" id="2.30.30.360">
    <property type="entry name" value="Myosin S1 fragment, N-terminal"/>
    <property type="match status" value="1"/>
</dbReference>
<dbReference type="PRINTS" id="PR00193">
    <property type="entry name" value="MYOSINHEAVY"/>
</dbReference>
<evidence type="ECO:0000256" key="5">
    <source>
        <dbReference type="ARBA" id="ARBA00022840"/>
    </source>
</evidence>
<dbReference type="Gene3D" id="1.20.5.340">
    <property type="match status" value="3"/>
</dbReference>
<dbReference type="GO" id="GO:0016460">
    <property type="term" value="C:myosin II complex"/>
    <property type="evidence" value="ECO:0007669"/>
    <property type="project" value="TreeGrafter"/>
</dbReference>
<evidence type="ECO:0000256" key="9">
    <source>
        <dbReference type="ARBA" id="ARBA00023203"/>
    </source>
</evidence>
<feature type="domain" description="Myosin N-terminal SH3-like" evidence="14">
    <location>
        <begin position="28"/>
        <end position="78"/>
    </location>
</feature>
<dbReference type="SUPFAM" id="SSF52540">
    <property type="entry name" value="P-loop containing nucleoside triphosphate hydrolases"/>
    <property type="match status" value="1"/>
</dbReference>
<dbReference type="InterPro" id="IPR002928">
    <property type="entry name" value="Myosin_tail"/>
</dbReference>
<reference evidence="15" key="2">
    <citation type="submission" date="2025-09" db="UniProtKB">
        <authorList>
            <consortium name="Ensembl"/>
        </authorList>
    </citation>
    <scope>IDENTIFICATION</scope>
</reference>
<name>A0A8C7B889_NEOVI</name>
<dbReference type="InterPro" id="IPR001609">
    <property type="entry name" value="Myosin_head_motor_dom-like"/>
</dbReference>
<dbReference type="InterPro" id="IPR014751">
    <property type="entry name" value="XRCC4-like_C"/>
</dbReference>
<dbReference type="FunFam" id="1.20.120.720:FF:000001">
    <property type="entry name" value="Myosin heavy chain, muscle"/>
    <property type="match status" value="1"/>
</dbReference>
<evidence type="ECO:0000256" key="8">
    <source>
        <dbReference type="ARBA" id="ARBA00023175"/>
    </source>
</evidence>
<dbReference type="Gene3D" id="1.20.58.530">
    <property type="match status" value="1"/>
</dbReference>
<evidence type="ECO:0000256" key="1">
    <source>
        <dbReference type="ARBA" id="ARBA00004496"/>
    </source>
</evidence>
<accession>A0A8C7B889</accession>